<feature type="domain" description="TIR" evidence="2">
    <location>
        <begin position="245"/>
        <end position="351"/>
    </location>
</feature>
<protein>
    <recommendedName>
        <fullName evidence="2">TIR domain-containing protein</fullName>
    </recommendedName>
</protein>
<evidence type="ECO:0000313" key="4">
    <source>
        <dbReference type="Proteomes" id="UP001519460"/>
    </source>
</evidence>
<feature type="compositionally biased region" description="Acidic residues" evidence="1">
    <location>
        <begin position="454"/>
        <end position="465"/>
    </location>
</feature>
<dbReference type="EMBL" id="JACVVK020000278">
    <property type="protein sequence ID" value="KAK7480618.1"/>
    <property type="molecule type" value="Genomic_DNA"/>
</dbReference>
<organism evidence="3 4">
    <name type="scientific">Batillaria attramentaria</name>
    <dbReference type="NCBI Taxonomy" id="370345"/>
    <lineage>
        <taxon>Eukaryota</taxon>
        <taxon>Metazoa</taxon>
        <taxon>Spiralia</taxon>
        <taxon>Lophotrochozoa</taxon>
        <taxon>Mollusca</taxon>
        <taxon>Gastropoda</taxon>
        <taxon>Caenogastropoda</taxon>
        <taxon>Sorbeoconcha</taxon>
        <taxon>Cerithioidea</taxon>
        <taxon>Batillariidae</taxon>
        <taxon>Batillaria</taxon>
    </lineage>
</organism>
<keyword evidence="4" id="KW-1185">Reference proteome</keyword>
<evidence type="ECO:0000259" key="2">
    <source>
        <dbReference type="Pfam" id="PF13676"/>
    </source>
</evidence>
<dbReference type="Pfam" id="PF13676">
    <property type="entry name" value="TIR_2"/>
    <property type="match status" value="1"/>
</dbReference>
<feature type="compositionally biased region" description="Basic and acidic residues" evidence="1">
    <location>
        <begin position="396"/>
        <end position="405"/>
    </location>
</feature>
<feature type="non-terminal residue" evidence="3">
    <location>
        <position position="1"/>
    </location>
</feature>
<name>A0ABD0K0D7_9CAEN</name>
<dbReference type="InterPro" id="IPR011989">
    <property type="entry name" value="ARM-like"/>
</dbReference>
<sequence length="566" mass="65270">RPEEEVLLRDSLYIVHYITTHVTRVRTLAVCGVMEGYLKSRSKENRLMAIATLAEVMSEDDAESFSETKKMKTMFGFLLDHLRQALSDPSHRSEGWRAAELLGVVHQLAQKESFQRPLVEAKLIPSLQNGVESSFDRERERIESLKVLWTLSFEEEIVREMMKSANPVDCVYKLHRENKEKKELHQKKTVQLDQEEEIRLNQLLSTTEGILWNLKSEMQKSKNAQYKEIAQDNSPKEQDKTEPHIMLSYQHDYQKIVTKISKFLEKNGFKVWMDTDKMRQGCILDIMAKAVENAFVVLMCFSESYKESDSCRSEAVYAYKRHIPRIPLRMQTDYDPDGWLGLLLGVDFYHDFSEGGEGKFQGSVNKLLEAIHEIRGTKATGVQSEVESARSSVRVKHGEPERISEKPVATYTTSEVSDRAAQPAIATENHVNTGDTPGDRKNPMELTPGSSQDWQEDLSSEDEEFVVVPRPLSPRTEPVRRPRTRSSVDEEKIRAWSRADVMDWLDRTRLKERKLESLTGLEILYLRRLRSENPDMYHTILAESLEVRSLPRLVKFSEALDDLVSE</sequence>
<gene>
    <name evidence="3" type="ORF">BaRGS_00028194</name>
</gene>
<dbReference type="PANTHER" id="PTHR46270:SF2">
    <property type="entry name" value="TIR DOMAIN-CONTAINING PROTEIN"/>
    <property type="match status" value="1"/>
</dbReference>
<feature type="region of interest" description="Disordered" evidence="1">
    <location>
        <begin position="381"/>
        <end position="465"/>
    </location>
</feature>
<dbReference type="SUPFAM" id="SSF52200">
    <property type="entry name" value="Toll/Interleukin receptor TIR domain"/>
    <property type="match status" value="1"/>
</dbReference>
<comment type="caution">
    <text evidence="3">The sequence shown here is derived from an EMBL/GenBank/DDBJ whole genome shotgun (WGS) entry which is preliminary data.</text>
</comment>
<dbReference type="Gene3D" id="3.40.50.10140">
    <property type="entry name" value="Toll/interleukin-1 receptor homology (TIR) domain"/>
    <property type="match status" value="1"/>
</dbReference>
<accession>A0ABD0K0D7</accession>
<evidence type="ECO:0000256" key="1">
    <source>
        <dbReference type="SAM" id="MobiDB-lite"/>
    </source>
</evidence>
<dbReference type="Gene3D" id="1.25.10.10">
    <property type="entry name" value="Leucine-rich Repeat Variant"/>
    <property type="match status" value="1"/>
</dbReference>
<dbReference type="InterPro" id="IPR016024">
    <property type="entry name" value="ARM-type_fold"/>
</dbReference>
<dbReference type="PANTHER" id="PTHR46270">
    <property type="entry name" value="ARMADILLO-TYPE FOLD-RELATED"/>
    <property type="match status" value="1"/>
</dbReference>
<reference evidence="3 4" key="1">
    <citation type="journal article" date="2023" name="Sci. Data">
        <title>Genome assembly of the Korean intertidal mud-creeper Batillaria attramentaria.</title>
        <authorList>
            <person name="Patra A.K."/>
            <person name="Ho P.T."/>
            <person name="Jun S."/>
            <person name="Lee S.J."/>
            <person name="Kim Y."/>
            <person name="Won Y.J."/>
        </authorList>
    </citation>
    <scope>NUCLEOTIDE SEQUENCE [LARGE SCALE GENOMIC DNA]</scope>
    <source>
        <strain evidence="3">Wonlab-2016</strain>
    </source>
</reference>
<dbReference type="InterPro" id="IPR035897">
    <property type="entry name" value="Toll_tir_struct_dom_sf"/>
</dbReference>
<feature type="compositionally biased region" description="Low complexity" evidence="1">
    <location>
        <begin position="382"/>
        <end position="392"/>
    </location>
</feature>
<dbReference type="SUPFAM" id="SSF48371">
    <property type="entry name" value="ARM repeat"/>
    <property type="match status" value="1"/>
</dbReference>
<proteinExistence type="predicted"/>
<dbReference type="AlphaFoldDB" id="A0ABD0K0D7"/>
<dbReference type="Proteomes" id="UP001519460">
    <property type="component" value="Unassembled WGS sequence"/>
</dbReference>
<evidence type="ECO:0000313" key="3">
    <source>
        <dbReference type="EMBL" id="KAK7480618.1"/>
    </source>
</evidence>
<dbReference type="InterPro" id="IPR000157">
    <property type="entry name" value="TIR_dom"/>
</dbReference>